<evidence type="ECO:0000256" key="1">
    <source>
        <dbReference type="ARBA" id="ARBA00022664"/>
    </source>
</evidence>
<dbReference type="OrthoDB" id="3025757at2759"/>
<accession>A0A9Q3CD30</accession>
<proteinExistence type="predicted"/>
<keyword evidence="2" id="KW-0479">Metal-binding</keyword>
<evidence type="ECO:0000313" key="4">
    <source>
        <dbReference type="EMBL" id="MBW0481447.1"/>
    </source>
</evidence>
<dbReference type="SMART" id="SM00343">
    <property type="entry name" value="ZnF_C2HC"/>
    <property type="match status" value="1"/>
</dbReference>
<keyword evidence="2" id="KW-0862">Zinc</keyword>
<keyword evidence="1" id="KW-0507">mRNA processing</keyword>
<dbReference type="Pfam" id="PF22936">
    <property type="entry name" value="Pol_BBD"/>
    <property type="match status" value="1"/>
</dbReference>
<dbReference type="Proteomes" id="UP000765509">
    <property type="component" value="Unassembled WGS sequence"/>
</dbReference>
<evidence type="ECO:0000256" key="2">
    <source>
        <dbReference type="PROSITE-ProRule" id="PRU00047"/>
    </source>
</evidence>
<dbReference type="SUPFAM" id="SSF57756">
    <property type="entry name" value="Retrovirus zinc finger-like domains"/>
    <property type="match status" value="1"/>
</dbReference>
<dbReference type="PROSITE" id="PS50158">
    <property type="entry name" value="ZF_CCHC"/>
    <property type="match status" value="1"/>
</dbReference>
<name>A0A9Q3CD30_9BASI</name>
<dbReference type="AlphaFoldDB" id="A0A9Q3CD30"/>
<reference evidence="4" key="1">
    <citation type="submission" date="2021-03" db="EMBL/GenBank/DDBJ databases">
        <title>Draft genome sequence of rust myrtle Austropuccinia psidii MF-1, a brazilian biotype.</title>
        <authorList>
            <person name="Quecine M.C."/>
            <person name="Pachon D.M.R."/>
            <person name="Bonatelli M.L."/>
            <person name="Correr F.H."/>
            <person name="Franceschini L.M."/>
            <person name="Leite T.F."/>
            <person name="Margarido G.R.A."/>
            <person name="Almeida C.A."/>
            <person name="Ferrarezi J.A."/>
            <person name="Labate C.A."/>
        </authorList>
    </citation>
    <scope>NUCLEOTIDE SEQUENCE</scope>
    <source>
        <strain evidence="4">MF-1</strain>
    </source>
</reference>
<evidence type="ECO:0000313" key="5">
    <source>
        <dbReference type="Proteomes" id="UP000765509"/>
    </source>
</evidence>
<sequence length="331" mass="37382">MDKTESSRRIVLKEGNYITWVTAMEAELRHIGCWKFLEGTDINITEEKKEKSYCLIMRHLDESIISFIGNKISPEEKGNGLALWNILKEKFVGSGVQAMGVALDRFLELKFKNVDQWIEDLRTTTRKLALTGTAVNSPIVSRLAIRTLPAKYESLIRILTYGDQYPTIEDIITSVEKDRSLFQIKNEVKEEVALPSERETRSCYHCGKKGHIARNCRNRNNYNNQNKGSQARIAENEEEDEPTIAFVAISNKGTPSALVANKKKQTILDLGANDHMFASVLHFKNLQPSYGAVQIGQEGIKIPIKGKGDVIQLSNNKKIIFKNALYVPDLP</sequence>
<dbReference type="Pfam" id="PF00098">
    <property type="entry name" value="zf-CCHC"/>
    <property type="match status" value="1"/>
</dbReference>
<keyword evidence="2" id="KW-0863">Zinc-finger</keyword>
<dbReference type="GO" id="GO:0003676">
    <property type="term" value="F:nucleic acid binding"/>
    <property type="evidence" value="ECO:0007669"/>
    <property type="project" value="InterPro"/>
</dbReference>
<dbReference type="Pfam" id="PF14223">
    <property type="entry name" value="Retrotran_gag_2"/>
    <property type="match status" value="1"/>
</dbReference>
<comment type="caution">
    <text evidence="4">The sequence shown here is derived from an EMBL/GenBank/DDBJ whole genome shotgun (WGS) entry which is preliminary data.</text>
</comment>
<protein>
    <recommendedName>
        <fullName evidence="3">CCHC-type domain-containing protein</fullName>
    </recommendedName>
</protein>
<feature type="domain" description="CCHC-type" evidence="3">
    <location>
        <begin position="203"/>
        <end position="218"/>
    </location>
</feature>
<dbReference type="Gene3D" id="4.10.60.10">
    <property type="entry name" value="Zinc finger, CCHC-type"/>
    <property type="match status" value="1"/>
</dbReference>
<dbReference type="GO" id="GO:0008270">
    <property type="term" value="F:zinc ion binding"/>
    <property type="evidence" value="ECO:0007669"/>
    <property type="project" value="UniProtKB-KW"/>
</dbReference>
<dbReference type="InterPro" id="IPR001878">
    <property type="entry name" value="Znf_CCHC"/>
</dbReference>
<organism evidence="4 5">
    <name type="scientific">Austropuccinia psidii MF-1</name>
    <dbReference type="NCBI Taxonomy" id="1389203"/>
    <lineage>
        <taxon>Eukaryota</taxon>
        <taxon>Fungi</taxon>
        <taxon>Dikarya</taxon>
        <taxon>Basidiomycota</taxon>
        <taxon>Pucciniomycotina</taxon>
        <taxon>Pucciniomycetes</taxon>
        <taxon>Pucciniales</taxon>
        <taxon>Sphaerophragmiaceae</taxon>
        <taxon>Austropuccinia</taxon>
    </lineage>
</organism>
<gene>
    <name evidence="4" type="ORF">O181_021162</name>
</gene>
<dbReference type="InterPro" id="IPR036875">
    <property type="entry name" value="Znf_CCHC_sf"/>
</dbReference>
<dbReference type="GO" id="GO:0006397">
    <property type="term" value="P:mRNA processing"/>
    <property type="evidence" value="ECO:0007669"/>
    <property type="project" value="UniProtKB-KW"/>
</dbReference>
<dbReference type="InterPro" id="IPR054722">
    <property type="entry name" value="PolX-like_BBD"/>
</dbReference>
<keyword evidence="5" id="KW-1185">Reference proteome</keyword>
<evidence type="ECO:0000259" key="3">
    <source>
        <dbReference type="PROSITE" id="PS50158"/>
    </source>
</evidence>
<dbReference type="EMBL" id="AVOT02006396">
    <property type="protein sequence ID" value="MBW0481447.1"/>
    <property type="molecule type" value="Genomic_DNA"/>
</dbReference>